<organism evidence="8 9">
    <name type="scientific">Catenovulum maritimum</name>
    <dbReference type="NCBI Taxonomy" id="1513271"/>
    <lineage>
        <taxon>Bacteria</taxon>
        <taxon>Pseudomonadati</taxon>
        <taxon>Pseudomonadota</taxon>
        <taxon>Gammaproteobacteria</taxon>
        <taxon>Alteromonadales</taxon>
        <taxon>Alteromonadaceae</taxon>
        <taxon>Catenovulum</taxon>
    </lineage>
</organism>
<feature type="transmembrane region" description="Helical" evidence="6">
    <location>
        <begin position="264"/>
        <end position="284"/>
    </location>
</feature>
<feature type="transmembrane region" description="Helical" evidence="6">
    <location>
        <begin position="718"/>
        <end position="739"/>
    </location>
</feature>
<feature type="transmembrane region" description="Helical" evidence="6">
    <location>
        <begin position="27"/>
        <end position="47"/>
    </location>
</feature>
<dbReference type="PATRIC" id="fig|1513271.3.peg.679"/>
<keyword evidence="2" id="KW-1003">Cell membrane</keyword>
<proteinExistence type="predicted"/>
<evidence type="ECO:0000256" key="6">
    <source>
        <dbReference type="SAM" id="Phobius"/>
    </source>
</evidence>
<comment type="subcellular location">
    <subcellularLocation>
        <location evidence="1">Cell membrane</location>
        <topology evidence="1">Multi-pass membrane protein</topology>
    </subcellularLocation>
</comment>
<feature type="transmembrane region" description="Helical" evidence="6">
    <location>
        <begin position="477"/>
        <end position="495"/>
    </location>
</feature>
<feature type="transmembrane region" description="Helical" evidence="6">
    <location>
        <begin position="401"/>
        <end position="418"/>
    </location>
</feature>
<accession>A0A0J8GUW2</accession>
<evidence type="ECO:0000259" key="7">
    <source>
        <dbReference type="Pfam" id="PF02687"/>
    </source>
</evidence>
<dbReference type="GO" id="GO:0005886">
    <property type="term" value="C:plasma membrane"/>
    <property type="evidence" value="ECO:0007669"/>
    <property type="project" value="UniProtKB-SubCell"/>
</dbReference>
<keyword evidence="4 6" id="KW-1133">Transmembrane helix</keyword>
<reference evidence="8 9" key="1">
    <citation type="submission" date="2015-04" db="EMBL/GenBank/DDBJ databases">
        <title>Draft Genome Sequence of the Novel Agar-Digesting Marine Bacterium Q1.</title>
        <authorList>
            <person name="Li Y."/>
            <person name="Li D."/>
            <person name="Chen G."/>
            <person name="Du Z."/>
        </authorList>
    </citation>
    <scope>NUCLEOTIDE SEQUENCE [LARGE SCALE GENOMIC DNA]</scope>
    <source>
        <strain evidence="8 9">Q1</strain>
    </source>
</reference>
<keyword evidence="5 6" id="KW-0472">Membrane</keyword>
<protein>
    <recommendedName>
        <fullName evidence="7">ABC3 transporter permease C-terminal domain-containing protein</fullName>
    </recommendedName>
</protein>
<dbReference type="RefSeq" id="WP_048689584.1">
    <property type="nucleotide sequence ID" value="NZ_KQ130483.1"/>
</dbReference>
<dbReference type="STRING" id="1513271.XM47_03265"/>
<name>A0A0J8GUW2_9ALTE</name>
<dbReference type="Pfam" id="PF02687">
    <property type="entry name" value="FtsX"/>
    <property type="match status" value="2"/>
</dbReference>
<evidence type="ECO:0000256" key="4">
    <source>
        <dbReference type="ARBA" id="ARBA00022989"/>
    </source>
</evidence>
<evidence type="ECO:0000256" key="3">
    <source>
        <dbReference type="ARBA" id="ARBA00022692"/>
    </source>
</evidence>
<evidence type="ECO:0000313" key="8">
    <source>
        <dbReference type="EMBL" id="KMT66565.1"/>
    </source>
</evidence>
<keyword evidence="9" id="KW-1185">Reference proteome</keyword>
<feature type="domain" description="ABC3 transporter permease C-terminal" evidence="7">
    <location>
        <begin position="267"/>
        <end position="385"/>
    </location>
</feature>
<evidence type="ECO:0000256" key="2">
    <source>
        <dbReference type="ARBA" id="ARBA00022475"/>
    </source>
</evidence>
<feature type="transmembrane region" description="Helical" evidence="6">
    <location>
        <begin position="358"/>
        <end position="381"/>
    </location>
</feature>
<evidence type="ECO:0000256" key="5">
    <source>
        <dbReference type="ARBA" id="ARBA00023136"/>
    </source>
</evidence>
<feature type="transmembrane region" description="Helical" evidence="6">
    <location>
        <begin position="808"/>
        <end position="834"/>
    </location>
</feature>
<dbReference type="InterPro" id="IPR003838">
    <property type="entry name" value="ABC3_permease_C"/>
</dbReference>
<evidence type="ECO:0000256" key="1">
    <source>
        <dbReference type="ARBA" id="ARBA00004651"/>
    </source>
</evidence>
<dbReference type="OrthoDB" id="5292592at2"/>
<dbReference type="PANTHER" id="PTHR30287">
    <property type="entry name" value="MEMBRANE COMPONENT OF PREDICTED ABC SUPERFAMILY METABOLITE UPTAKE TRANSPORTER"/>
    <property type="match status" value="1"/>
</dbReference>
<comment type="caution">
    <text evidence="8">The sequence shown here is derived from an EMBL/GenBank/DDBJ whole genome shotgun (WGS) entry which is preliminary data.</text>
</comment>
<dbReference type="Proteomes" id="UP000037600">
    <property type="component" value="Unassembled WGS sequence"/>
</dbReference>
<keyword evidence="3 6" id="KW-0812">Transmembrane</keyword>
<feature type="transmembrane region" description="Helical" evidence="6">
    <location>
        <begin position="424"/>
        <end position="442"/>
    </location>
</feature>
<feature type="transmembrane region" description="Helical" evidence="6">
    <location>
        <begin position="773"/>
        <end position="796"/>
    </location>
</feature>
<sequence>MLAINQVVASSSFAFKLLFREFKRGELSIILFAMVLAVSAVFSLALFSEKLQAGLQQQSSNFLAADSVLTSSRNISEDWISQAKATELNTATQVRFSSMLFFQDEMQLASIRAIDQAYPLRGELLVTQVPWGKSEVAETRIQPGEIWLNSKLVTNLKLEKGDLVEIGDIQLKYTEILSSVPDANLNPFNSNSLALIHKADLAATNLVQPGGRFQFLLGLAGDKLKLSEYEDWLLPKLNRDVHKWTSLESGDNRILRNVRRAEKYFLLASLLGIILASVAIAVAASRYCQRHFDLVAILKTLGASKAQIQSVFIIQLAWLALVGIGIGLLIGYLGQQLVLGLLADYLPGELPNVGYRPWWLAISTGLLSLLLFSVYPLIKLFDIPPLRVLRRQLTGGDNKDWLNWIFSGSAIFVLMWLYSGNLKLSLALFVSAGAVTLVLLILSRSIIWSGRVAGAQAGSALKLAIAGLYRRAQANSVQLISFTIALQLLMIVLVLKNDLLTQWQDQIPEGTPNYFAVNIPNHQVDNFSQAFAQQGISLTDTYPVTRGRLIAVNDIPVRDQVSKEKKKKDSEVEQSAPRSFGRELNLTAYPSVPIDNEVVAGSWWQAEETKPQVSIESGVAERMELKLGDKLSFNIAGWEFSAEVTSIRSVKWENMKPNFFMIFNPPVFESLSPSYIASFYVDQNQKAELSQLMNQFQTTSLIDIDAIINQIREITSQASLAVEFILVLVVIAGGLVLIAQIQSSFHERKQELVILRTLGASSKVLRLSVAYEFICLGLIAGLFAALSNEIALYIIQTQVFNMQASFHWQYWLLGPVVGATVVGSLGLLTCWRLLTINTQALLRSLA</sequence>
<gene>
    <name evidence="8" type="ORF">XM47_03265</name>
</gene>
<evidence type="ECO:0000313" key="9">
    <source>
        <dbReference type="Proteomes" id="UP000037600"/>
    </source>
</evidence>
<feature type="domain" description="ABC3 transporter permease C-terminal" evidence="7">
    <location>
        <begin position="724"/>
        <end position="837"/>
    </location>
</feature>
<dbReference type="InterPro" id="IPR038766">
    <property type="entry name" value="Membrane_comp_ABC_pdt"/>
</dbReference>
<feature type="transmembrane region" description="Helical" evidence="6">
    <location>
        <begin position="316"/>
        <end position="338"/>
    </location>
</feature>
<dbReference type="PANTHER" id="PTHR30287:SF1">
    <property type="entry name" value="INNER MEMBRANE PROTEIN"/>
    <property type="match status" value="1"/>
</dbReference>
<dbReference type="AlphaFoldDB" id="A0A0J8GUW2"/>
<dbReference type="EMBL" id="LAZL01000003">
    <property type="protein sequence ID" value="KMT66565.1"/>
    <property type="molecule type" value="Genomic_DNA"/>
</dbReference>